<dbReference type="EMBL" id="CP036318">
    <property type="protein sequence ID" value="QDV54219.1"/>
    <property type="molecule type" value="Genomic_DNA"/>
</dbReference>
<gene>
    <name evidence="2" type="ORF">Mal33_01680</name>
</gene>
<feature type="compositionally biased region" description="Polar residues" evidence="1">
    <location>
        <begin position="1"/>
        <end position="11"/>
    </location>
</feature>
<evidence type="ECO:0000256" key="1">
    <source>
        <dbReference type="SAM" id="MobiDB-lite"/>
    </source>
</evidence>
<dbReference type="AlphaFoldDB" id="A0A518IMA3"/>
<accession>A0A518IMA3</accession>
<evidence type="ECO:0000313" key="2">
    <source>
        <dbReference type="EMBL" id="QDV54219.1"/>
    </source>
</evidence>
<evidence type="ECO:0000313" key="3">
    <source>
        <dbReference type="Proteomes" id="UP000316770"/>
    </source>
</evidence>
<protein>
    <submittedName>
        <fullName evidence="2">Uncharacterized protein</fullName>
    </submittedName>
</protein>
<sequence>MYFTPGQTTAPNEKYPERDTNPSGNRYSNGAESENTPLSTPPIFEVTDPVEAELLALFRSLEPTGRNELLMVVARKGGCKASFALVLPSISFCQATCLQQRHW</sequence>
<feature type="compositionally biased region" description="Polar residues" evidence="1">
    <location>
        <begin position="21"/>
        <end position="38"/>
    </location>
</feature>
<organism evidence="2 3">
    <name type="scientific">Rosistilla oblonga</name>
    <dbReference type="NCBI Taxonomy" id="2527990"/>
    <lineage>
        <taxon>Bacteria</taxon>
        <taxon>Pseudomonadati</taxon>
        <taxon>Planctomycetota</taxon>
        <taxon>Planctomycetia</taxon>
        <taxon>Pirellulales</taxon>
        <taxon>Pirellulaceae</taxon>
        <taxon>Rosistilla</taxon>
    </lineage>
</organism>
<name>A0A518IMA3_9BACT</name>
<keyword evidence="3" id="KW-1185">Reference proteome</keyword>
<reference evidence="2 3" key="1">
    <citation type="submission" date="2019-02" db="EMBL/GenBank/DDBJ databases">
        <title>Deep-cultivation of Planctomycetes and their phenomic and genomic characterization uncovers novel biology.</title>
        <authorList>
            <person name="Wiegand S."/>
            <person name="Jogler M."/>
            <person name="Boedeker C."/>
            <person name="Pinto D."/>
            <person name="Vollmers J."/>
            <person name="Rivas-Marin E."/>
            <person name="Kohn T."/>
            <person name="Peeters S.H."/>
            <person name="Heuer A."/>
            <person name="Rast P."/>
            <person name="Oberbeckmann S."/>
            <person name="Bunk B."/>
            <person name="Jeske O."/>
            <person name="Meyerdierks A."/>
            <person name="Storesund J.E."/>
            <person name="Kallscheuer N."/>
            <person name="Luecker S."/>
            <person name="Lage O.M."/>
            <person name="Pohl T."/>
            <person name="Merkel B.J."/>
            <person name="Hornburger P."/>
            <person name="Mueller R.-W."/>
            <person name="Bruemmer F."/>
            <person name="Labrenz M."/>
            <person name="Spormann A.M."/>
            <person name="Op den Camp H."/>
            <person name="Overmann J."/>
            <person name="Amann R."/>
            <person name="Jetten M.S.M."/>
            <person name="Mascher T."/>
            <person name="Medema M.H."/>
            <person name="Devos D.P."/>
            <person name="Kaster A.-K."/>
            <person name="Ovreas L."/>
            <person name="Rohde M."/>
            <person name="Galperin M.Y."/>
            <person name="Jogler C."/>
        </authorList>
    </citation>
    <scope>NUCLEOTIDE SEQUENCE [LARGE SCALE GENOMIC DNA]</scope>
    <source>
        <strain evidence="2 3">Mal33</strain>
    </source>
</reference>
<dbReference type="Proteomes" id="UP000316770">
    <property type="component" value="Chromosome"/>
</dbReference>
<feature type="region of interest" description="Disordered" evidence="1">
    <location>
        <begin position="1"/>
        <end position="43"/>
    </location>
</feature>
<proteinExistence type="predicted"/>